<dbReference type="Proteomes" id="UP000004892">
    <property type="component" value="Unassembled WGS sequence"/>
</dbReference>
<dbReference type="EMBL" id="ADMC01000014">
    <property type="protein sequence ID" value="EHP49293.1"/>
    <property type="molecule type" value="Genomic_DNA"/>
</dbReference>
<organism evidence="3 4">
    <name type="scientific">Odoribacter laneus YIT 12061</name>
    <dbReference type="NCBI Taxonomy" id="742817"/>
    <lineage>
        <taxon>Bacteria</taxon>
        <taxon>Pseudomonadati</taxon>
        <taxon>Bacteroidota</taxon>
        <taxon>Bacteroidia</taxon>
        <taxon>Bacteroidales</taxon>
        <taxon>Odoribacteraceae</taxon>
        <taxon>Odoribacter</taxon>
    </lineage>
</organism>
<dbReference type="InterPro" id="IPR001667">
    <property type="entry name" value="DDH_dom"/>
</dbReference>
<dbReference type="HOGENOM" id="CLU_039720_0_0_10"/>
<dbReference type="GeneID" id="98068418"/>
<dbReference type="Gene3D" id="3.90.1640.10">
    <property type="entry name" value="inorganic pyrophosphatase (n-terminal core)"/>
    <property type="match status" value="1"/>
</dbReference>
<comment type="caution">
    <text evidence="3">The sequence shown here is derived from an EMBL/GenBank/DDBJ whole genome shotgun (WGS) entry which is preliminary data.</text>
</comment>
<feature type="domain" description="DDH" evidence="1">
    <location>
        <begin position="22"/>
        <end position="171"/>
    </location>
</feature>
<dbReference type="PANTHER" id="PTHR47618:SF1">
    <property type="entry name" value="BIFUNCTIONAL OLIGORIBONUCLEASE AND PAP PHOSPHATASE NRNA"/>
    <property type="match status" value="1"/>
</dbReference>
<dbReference type="PANTHER" id="PTHR47618">
    <property type="entry name" value="BIFUNCTIONAL OLIGORIBONUCLEASE AND PAP PHOSPHATASE NRNA"/>
    <property type="match status" value="1"/>
</dbReference>
<name>H1DEX5_9BACT</name>
<evidence type="ECO:0000313" key="3">
    <source>
        <dbReference type="EMBL" id="EHP49293.1"/>
    </source>
</evidence>
<dbReference type="Pfam" id="PF02272">
    <property type="entry name" value="DHHA1"/>
    <property type="match status" value="1"/>
</dbReference>
<reference evidence="3 4" key="1">
    <citation type="submission" date="2012-01" db="EMBL/GenBank/DDBJ databases">
        <title>The Genome Sequence of Odoribacter laneus YIT 12061.</title>
        <authorList>
            <consortium name="The Broad Institute Genome Sequencing Platform"/>
            <person name="Earl A."/>
            <person name="Ward D."/>
            <person name="Feldgarden M."/>
            <person name="Gevers D."/>
            <person name="Morotomi M."/>
            <person name="Young S.K."/>
            <person name="Zeng Q."/>
            <person name="Gargeya S."/>
            <person name="Fitzgerald M."/>
            <person name="Haas B."/>
            <person name="Abouelleil A."/>
            <person name="Alvarado L."/>
            <person name="Arachchi H.M."/>
            <person name="Berlin A."/>
            <person name="Chapman S.B."/>
            <person name="Gearin G."/>
            <person name="Goldberg J."/>
            <person name="Griggs A."/>
            <person name="Gujja S."/>
            <person name="Hansen M."/>
            <person name="Heiman D."/>
            <person name="Howarth C."/>
            <person name="Larimer J."/>
            <person name="Lui A."/>
            <person name="MacDonald P.J.P."/>
            <person name="McCowen C."/>
            <person name="Montmayeur A."/>
            <person name="Murphy C."/>
            <person name="Neiman D."/>
            <person name="Pearson M."/>
            <person name="Priest M."/>
            <person name="Roberts A."/>
            <person name="Saif S."/>
            <person name="Shea T."/>
            <person name="Sisk P."/>
            <person name="Stolte C."/>
            <person name="Sykes S."/>
            <person name="Wortman J."/>
            <person name="Nusbaum C."/>
            <person name="Birren B."/>
        </authorList>
    </citation>
    <scope>NUCLEOTIDE SEQUENCE [LARGE SCALE GENOMIC DNA]</scope>
    <source>
        <strain evidence="3 4">YIT 12061</strain>
    </source>
</reference>
<keyword evidence="4" id="KW-1185">Reference proteome</keyword>
<dbReference type="InterPro" id="IPR038763">
    <property type="entry name" value="DHH_sf"/>
</dbReference>
<sequence length="340" mass="38630">MEQIYKEIERLKQRLAQENLKAVIIPHISPDGDAVGACSAFYTALTKAGIVCHILTCDYFPEYLRWLKNITRSVSFQDKPDVCRRLIAGADLLFMLDHNTVKREGDLEPFVSVFRGDKVIIDHHPDPEEAEYMISDIRVSSTCELLYTVITGIWGREAIDPDMANALYTGINTDTGGLSHNSSRPQTYRVIADLLELGLNKELVHHYLYQMNKLTRLRLIGHALLNKLTVNPDFPLAIIPITLEELEKYNYREGDLEGLVNIPLSVEDICVSIQITQRKERVKLSFRSKGTVPVNEWAKTFFKGGGHLNAAGGQMNLPLEQVIQKINETAPWFFQTYVKR</sequence>
<dbReference type="RefSeq" id="WP_009135959.1">
    <property type="nucleotide sequence ID" value="NZ_JH594596.1"/>
</dbReference>
<dbReference type="GO" id="GO:0003676">
    <property type="term" value="F:nucleic acid binding"/>
    <property type="evidence" value="ECO:0007669"/>
    <property type="project" value="InterPro"/>
</dbReference>
<protein>
    <recommendedName>
        <fullName evidence="5">DDH domain-containing protein</fullName>
    </recommendedName>
</protein>
<dbReference type="SUPFAM" id="SSF64182">
    <property type="entry name" value="DHH phosphoesterases"/>
    <property type="match status" value="1"/>
</dbReference>
<evidence type="ECO:0000259" key="2">
    <source>
        <dbReference type="Pfam" id="PF02272"/>
    </source>
</evidence>
<evidence type="ECO:0000259" key="1">
    <source>
        <dbReference type="Pfam" id="PF01368"/>
    </source>
</evidence>
<dbReference type="AlphaFoldDB" id="H1DEX5"/>
<dbReference type="InterPro" id="IPR051319">
    <property type="entry name" value="Oligoribo/pAp-PDE_c-di-AMP_PDE"/>
</dbReference>
<gene>
    <name evidence="3" type="ORF">HMPREF9449_00811</name>
</gene>
<dbReference type="Pfam" id="PF01368">
    <property type="entry name" value="DHH"/>
    <property type="match status" value="1"/>
</dbReference>
<evidence type="ECO:0000313" key="4">
    <source>
        <dbReference type="Proteomes" id="UP000004892"/>
    </source>
</evidence>
<dbReference type="PATRIC" id="fig|742817.3.peg.865"/>
<dbReference type="eggNOG" id="COG0618">
    <property type="taxonomic scope" value="Bacteria"/>
</dbReference>
<accession>H1DEX5</accession>
<evidence type="ECO:0008006" key="5">
    <source>
        <dbReference type="Google" id="ProtNLM"/>
    </source>
</evidence>
<feature type="domain" description="DHHA1" evidence="2">
    <location>
        <begin position="248"/>
        <end position="328"/>
    </location>
</feature>
<dbReference type="STRING" id="742817.HMPREF9449_00811"/>
<dbReference type="Gene3D" id="3.10.310.30">
    <property type="match status" value="1"/>
</dbReference>
<dbReference type="InterPro" id="IPR003156">
    <property type="entry name" value="DHHA1_dom"/>
</dbReference>
<proteinExistence type="predicted"/>